<protein>
    <recommendedName>
        <fullName evidence="1">Putative restriction endonuclease domain-containing protein</fullName>
    </recommendedName>
</protein>
<evidence type="ECO:0000259" key="1">
    <source>
        <dbReference type="Pfam" id="PF05685"/>
    </source>
</evidence>
<reference evidence="2 3" key="1">
    <citation type="submission" date="2018-06" db="EMBL/GenBank/DDBJ databases">
        <title>Comparative genomics reveals the genomic features of Rhizophagus irregularis, R. cerebriforme, R. diaphanum and Gigaspora rosea, and their symbiotic lifestyle signature.</title>
        <authorList>
            <person name="Morin E."/>
            <person name="San Clemente H."/>
            <person name="Chen E.C.H."/>
            <person name="De La Providencia I."/>
            <person name="Hainaut M."/>
            <person name="Kuo A."/>
            <person name="Kohler A."/>
            <person name="Murat C."/>
            <person name="Tang N."/>
            <person name="Roy S."/>
            <person name="Loubradou J."/>
            <person name="Henrissat B."/>
            <person name="Grigoriev I.V."/>
            <person name="Corradi N."/>
            <person name="Roux C."/>
            <person name="Martin F.M."/>
        </authorList>
    </citation>
    <scope>NUCLEOTIDE SEQUENCE [LARGE SCALE GENOMIC DNA]</scope>
    <source>
        <strain evidence="2 3">DAOM 227022</strain>
    </source>
</reference>
<dbReference type="Pfam" id="PF05685">
    <property type="entry name" value="Uma2"/>
    <property type="match status" value="1"/>
</dbReference>
<evidence type="ECO:0000313" key="3">
    <source>
        <dbReference type="Proteomes" id="UP000265703"/>
    </source>
</evidence>
<dbReference type="PANTHER" id="PTHR34107">
    <property type="entry name" value="SLL0198 PROTEIN-RELATED"/>
    <property type="match status" value="1"/>
</dbReference>
<dbReference type="PANTHER" id="PTHR34107:SF7">
    <property type="entry name" value="SLR2092 PROTEIN"/>
    <property type="match status" value="1"/>
</dbReference>
<dbReference type="InterPro" id="IPR008538">
    <property type="entry name" value="Uma2"/>
</dbReference>
<dbReference type="Proteomes" id="UP000265703">
    <property type="component" value="Unassembled WGS sequence"/>
</dbReference>
<dbReference type="Gene3D" id="3.90.1570.10">
    <property type="entry name" value="tt1808, chain A"/>
    <property type="match status" value="1"/>
</dbReference>
<evidence type="ECO:0000313" key="2">
    <source>
        <dbReference type="EMBL" id="RIA98853.1"/>
    </source>
</evidence>
<proteinExistence type="predicted"/>
<organism evidence="2 3">
    <name type="scientific">Glomus cerebriforme</name>
    <dbReference type="NCBI Taxonomy" id="658196"/>
    <lineage>
        <taxon>Eukaryota</taxon>
        <taxon>Fungi</taxon>
        <taxon>Fungi incertae sedis</taxon>
        <taxon>Mucoromycota</taxon>
        <taxon>Glomeromycotina</taxon>
        <taxon>Glomeromycetes</taxon>
        <taxon>Glomerales</taxon>
        <taxon>Glomeraceae</taxon>
        <taxon>Glomus</taxon>
    </lineage>
</organism>
<dbReference type="AlphaFoldDB" id="A0A397TKT4"/>
<accession>A0A397TKT4</accession>
<dbReference type="OrthoDB" id="88517at2759"/>
<keyword evidence="3" id="KW-1185">Reference proteome</keyword>
<dbReference type="CDD" id="cd06260">
    <property type="entry name" value="DUF820-like"/>
    <property type="match status" value="1"/>
</dbReference>
<dbReference type="EMBL" id="QKYT01000010">
    <property type="protein sequence ID" value="RIA98853.1"/>
    <property type="molecule type" value="Genomic_DNA"/>
</dbReference>
<dbReference type="InterPro" id="IPR012296">
    <property type="entry name" value="Nuclease_put_TT1808"/>
</dbReference>
<feature type="domain" description="Putative restriction endonuclease" evidence="1">
    <location>
        <begin position="54"/>
        <end position="192"/>
    </location>
</feature>
<name>A0A397TKT4_9GLOM</name>
<comment type="caution">
    <text evidence="2">The sequence shown here is derived from an EMBL/GenBank/DDBJ whole genome shotgun (WGS) entry which is preliminary data.</text>
</comment>
<dbReference type="InterPro" id="IPR011335">
    <property type="entry name" value="Restrct_endonuc-II-like"/>
</dbReference>
<dbReference type="SUPFAM" id="SSF52980">
    <property type="entry name" value="Restriction endonuclease-like"/>
    <property type="match status" value="1"/>
</dbReference>
<sequence length="264" mass="30273">MDISKQKKKQIDLENLNLDLRYTIEEFEFINKQLKSTTLEINGQPVNLFEIDKSGKLTPMPQVPVKMKGVVSEIVGQLSTWNVWTRQNGIITTSQGGYDFNVGGQRKIIAPDVAFLTRDAYNRLTKQQRQTLQGAPFSPTFVVEVADLSQNSNFKRLDDKIKDDYFAPESNVQLAWLIDPVNKAIHLYRRGKKRHPWGWKDIGGVWKIEEVIEESESDRSQSSGSPSKVQLQEIWMILTVLDAMNMYANDDDDEDTYEEELGIN</sequence>
<gene>
    <name evidence="2" type="ORF">C1645_748628</name>
</gene>
<dbReference type="STRING" id="658196.A0A397TKT4"/>
<dbReference type="GO" id="GO:0006302">
    <property type="term" value="P:double-strand break repair"/>
    <property type="evidence" value="ECO:0007669"/>
    <property type="project" value="UniProtKB-ARBA"/>
</dbReference>